<dbReference type="EMBL" id="MGFG01000009">
    <property type="protein sequence ID" value="OGM01389.1"/>
    <property type="molecule type" value="Genomic_DNA"/>
</dbReference>
<accession>A0A1F7WG65</accession>
<keyword evidence="1" id="KW-0175">Coiled coil</keyword>
<sequence length="139" mass="16319">MPLPTQWNQPNTGIYPLYVRRRYGNKNYDKIKDELDAVIELGRRPLDIDLLIGLTEYEIQHKCESFSIHLGKELKTAIQKNAAVALFEPAFLKEGETNFDSKIESALEKVDRLMSALEFKRQQIDNFKSELRQRYDQRN</sequence>
<evidence type="ECO:0000313" key="2">
    <source>
        <dbReference type="EMBL" id="OGM01389.1"/>
    </source>
</evidence>
<gene>
    <name evidence="2" type="ORF">A2480_02380</name>
</gene>
<reference evidence="2 3" key="1">
    <citation type="journal article" date="2016" name="Nat. Commun.">
        <title>Thousands of microbial genomes shed light on interconnected biogeochemical processes in an aquifer system.</title>
        <authorList>
            <person name="Anantharaman K."/>
            <person name="Brown C.T."/>
            <person name="Hug L.A."/>
            <person name="Sharon I."/>
            <person name="Castelle C.J."/>
            <person name="Probst A.J."/>
            <person name="Thomas B.C."/>
            <person name="Singh A."/>
            <person name="Wilkins M.J."/>
            <person name="Karaoz U."/>
            <person name="Brodie E.L."/>
            <person name="Williams K.H."/>
            <person name="Hubbard S.S."/>
            <person name="Banfield J.F."/>
        </authorList>
    </citation>
    <scope>NUCLEOTIDE SEQUENCE [LARGE SCALE GENOMIC DNA]</scope>
</reference>
<dbReference type="AlphaFoldDB" id="A0A1F7WG65"/>
<feature type="coiled-coil region" evidence="1">
    <location>
        <begin position="103"/>
        <end position="130"/>
    </location>
</feature>
<dbReference type="STRING" id="1802424.A2480_02380"/>
<comment type="caution">
    <text evidence="2">The sequence shown here is derived from an EMBL/GenBank/DDBJ whole genome shotgun (WGS) entry which is preliminary data.</text>
</comment>
<dbReference type="Proteomes" id="UP000176988">
    <property type="component" value="Unassembled WGS sequence"/>
</dbReference>
<protein>
    <submittedName>
        <fullName evidence="2">Uncharacterized protein</fullName>
    </submittedName>
</protein>
<evidence type="ECO:0000313" key="3">
    <source>
        <dbReference type="Proteomes" id="UP000176988"/>
    </source>
</evidence>
<organism evidence="2 3">
    <name type="scientific">Candidatus Uhrbacteria bacterium RIFOXYC2_FULL_47_19</name>
    <dbReference type="NCBI Taxonomy" id="1802424"/>
    <lineage>
        <taxon>Bacteria</taxon>
        <taxon>Candidatus Uhriibacteriota</taxon>
    </lineage>
</organism>
<proteinExistence type="predicted"/>
<evidence type="ECO:0000256" key="1">
    <source>
        <dbReference type="SAM" id="Coils"/>
    </source>
</evidence>
<name>A0A1F7WG65_9BACT</name>